<reference evidence="3 4" key="1">
    <citation type="submission" date="2018-04" db="EMBL/GenBank/DDBJ databases">
        <authorList>
            <person name="Huttner S."/>
            <person name="Dainat J."/>
        </authorList>
    </citation>
    <scope>NUCLEOTIDE SEQUENCE [LARGE SCALE GENOMIC DNA]</scope>
</reference>
<feature type="region of interest" description="Disordered" evidence="1">
    <location>
        <begin position="148"/>
        <end position="173"/>
    </location>
</feature>
<protein>
    <submittedName>
        <fullName evidence="3">3d232551-80f0-41a4-a852-f7f2e7c811ff</fullName>
    </submittedName>
</protein>
<feature type="compositionally biased region" description="Polar residues" evidence="1">
    <location>
        <begin position="758"/>
        <end position="772"/>
    </location>
</feature>
<dbReference type="GO" id="GO:0000723">
    <property type="term" value="P:telomere maintenance"/>
    <property type="evidence" value="ECO:0007669"/>
    <property type="project" value="InterPro"/>
</dbReference>
<feature type="compositionally biased region" description="Acidic residues" evidence="1">
    <location>
        <begin position="670"/>
        <end position="700"/>
    </location>
</feature>
<feature type="region of interest" description="Disordered" evidence="1">
    <location>
        <begin position="284"/>
        <end position="418"/>
    </location>
</feature>
<feature type="compositionally biased region" description="Low complexity" evidence="1">
    <location>
        <begin position="741"/>
        <end position="755"/>
    </location>
</feature>
<feature type="compositionally biased region" description="Acidic residues" evidence="1">
    <location>
        <begin position="915"/>
        <end position="927"/>
    </location>
</feature>
<organism evidence="3 4">
    <name type="scientific">Thermothielavioides terrestris</name>
    <dbReference type="NCBI Taxonomy" id="2587410"/>
    <lineage>
        <taxon>Eukaryota</taxon>
        <taxon>Fungi</taxon>
        <taxon>Dikarya</taxon>
        <taxon>Ascomycota</taxon>
        <taxon>Pezizomycotina</taxon>
        <taxon>Sordariomycetes</taxon>
        <taxon>Sordariomycetidae</taxon>
        <taxon>Sordariales</taxon>
        <taxon>Chaetomiaceae</taxon>
        <taxon>Thermothielavioides</taxon>
    </lineage>
</organism>
<feature type="region of interest" description="Disordered" evidence="1">
    <location>
        <begin position="217"/>
        <end position="254"/>
    </location>
</feature>
<feature type="compositionally biased region" description="Polar residues" evidence="1">
    <location>
        <begin position="863"/>
        <end position="878"/>
    </location>
</feature>
<dbReference type="SMART" id="SM00976">
    <property type="entry name" value="Telo_bind"/>
    <property type="match status" value="1"/>
</dbReference>
<dbReference type="GO" id="GO:0000781">
    <property type="term" value="C:chromosome, telomeric region"/>
    <property type="evidence" value="ECO:0007669"/>
    <property type="project" value="InterPro"/>
</dbReference>
<dbReference type="CDD" id="cd04497">
    <property type="entry name" value="hPOT1_OB1_like"/>
    <property type="match status" value="1"/>
</dbReference>
<evidence type="ECO:0000256" key="1">
    <source>
        <dbReference type="SAM" id="MobiDB-lite"/>
    </source>
</evidence>
<feature type="compositionally biased region" description="Acidic residues" evidence="1">
    <location>
        <begin position="599"/>
        <end position="625"/>
    </location>
</feature>
<feature type="compositionally biased region" description="Low complexity" evidence="1">
    <location>
        <begin position="1381"/>
        <end position="1394"/>
    </location>
</feature>
<feature type="compositionally biased region" description="Low complexity" evidence="1">
    <location>
        <begin position="1405"/>
        <end position="1418"/>
    </location>
</feature>
<feature type="region of interest" description="Disordered" evidence="1">
    <location>
        <begin position="1065"/>
        <end position="1418"/>
    </location>
</feature>
<dbReference type="GO" id="GO:0003677">
    <property type="term" value="F:DNA binding"/>
    <property type="evidence" value="ECO:0007669"/>
    <property type="project" value="InterPro"/>
</dbReference>
<name>A0A3S4F0H9_9PEZI</name>
<feature type="compositionally biased region" description="Basic and acidic residues" evidence="1">
    <location>
        <begin position="626"/>
        <end position="639"/>
    </location>
</feature>
<dbReference type="Gene3D" id="2.40.50.140">
    <property type="entry name" value="Nucleic acid-binding proteins"/>
    <property type="match status" value="1"/>
</dbReference>
<dbReference type="InterPro" id="IPR012340">
    <property type="entry name" value="NA-bd_OB-fold"/>
</dbReference>
<feature type="compositionally biased region" description="Low complexity" evidence="1">
    <location>
        <begin position="1079"/>
        <end position="1089"/>
    </location>
</feature>
<feature type="compositionally biased region" description="Low complexity" evidence="1">
    <location>
        <begin position="156"/>
        <end position="166"/>
    </location>
</feature>
<feature type="compositionally biased region" description="Polar residues" evidence="1">
    <location>
        <begin position="824"/>
        <end position="834"/>
    </location>
</feature>
<evidence type="ECO:0000259" key="2">
    <source>
        <dbReference type="SMART" id="SM00976"/>
    </source>
</evidence>
<evidence type="ECO:0000313" key="4">
    <source>
        <dbReference type="Proteomes" id="UP000289323"/>
    </source>
</evidence>
<dbReference type="Pfam" id="PF02765">
    <property type="entry name" value="POT1"/>
    <property type="match status" value="1"/>
</dbReference>
<sequence length="1613" mass="171477">MAPVGGDHTATALLASRPVTPIAELNPDLLDQASRVVRGNVTITWPYNSVTKTLAFLLAESDVRLRRARGQIRIELRGPSAAAASECGLGAGDELLLGLDGAHWAKDVSRGRIPGARVDWQLQFSEKLILQVTSSETGETKHITIDHPASDVLDGPVAEPPRAATPEPAPRVPDVQSAVHQISDIPLNEYASPAFMKRARLSYGALFEGGFDIFEEDGGVKGRGRKRARFGRDSSAWRYSSQSPSPEPPLPIDDAVDEVLSVDGTPQPSPNPQVVDEGCQTGDVEMEAPAPEPGQPAVSQGEAVHVPTEHQPLVPHRSPTLPVQNELASAHQPRQGSATPAAQEEPVPSSREAFAPISKAASTAESREQPANEPDQVEQARESPVAKASQPSPPHQEKTPSMLFGGPRPLGSNFSMFGAGAPAQLESTLSLTDQVRFGFSHVPQTTRSPSPPEPEPVPAQQHRREDPYPTSYLDETPASATYADMNTRDDAADEQAELAGRGQSEPPKPPAVESFAQGQWEMSTQPPGYNQIEGGHFGADALEEGARVASEQASLHADSTAPEAVPEGFASYGGAHVPDQHQESPPPQASPHEEQPFVENEDTVSGDEVGVDDEEDAEAESDEDAYGERIEEGDYDQRNYDMPSDDDEGLSEQDDEIELEAEERDGNGEAYDEDDEGEEWDEDEDEEDYESEEEDYEDDYDTRGYQPRKPAAPAPKGEPVVISLLSDSEDEEEEPAPAPKEPAAASPPVAAQHAPEGLSTSRSPEDAGSSSPEDAGSRSPEDAGSRSPEDAGSRSPEDAGSRSPADPGSPEVLKSVETDKTNKGPASNIFNQTHVIDFAVGLDKGQGVSQPPRAPPADLGSDTAPSSFSSKVTGSFEVSNAREGSAPVSEPAQSEGSSEGLFVSQPRARSRDAEDERTEGSLNDEYEDTHAESTDMERESVPEQVGPEDVVASVEVEEDEVASLPDADNASLASQVEMDEDLAESEDDYMSVDEAAYVTDVAMGSEGSSLEVEEVAGSEEDVHMIDVSSPLVESASPEMMDVQEPPQASPAVFSDFAVSEVVSEAAISTAADEPPPTAQIPAPQDAQQASSYAATEQELAAVEQLQKTLAESPGGSPEAREAKADTEEPAEAGRNAPHASELETGVASPPLELQEPAEELETQARTEIAVTPPAQPLQHGTVIDVEIEEAREESVVPDSSLAPPMPTVAKLDLPSSDEQPAPTRSFPTPRKEAQAIALPEGSSAPQTPEPDSVHRSPPATAEDDEDEALIQEQLTQELQQSFEAEMAEAHAHIPSPTATGDLSINLARQAVAAKRQKTAEAQAHPPSPTTTADLSVNLARQAVASKRQKKAPEPIRTSPPVTRARSSSLRSNATPEREDNSVSLARAALASPSRQDAEADGTGSGTSTSPGISTNPATTMTTTTAAALKSELAKRLRTDLPECVPLKSLRVHVDKQPNAIAVVTSRPSAPARAKGGPREYFMAFRVTDPSVAPAQVVEVQLYRPHKDSLPVVKPGDVVLLQRFQVKALTRKGFGLRTDAESAWAVWDSPPDADGGGQAAAPQIRGPPVEDWQGCVEYVRMLKEWFALLVGDAAARGKLERADRKMEEAGGGKS</sequence>
<evidence type="ECO:0000313" key="3">
    <source>
        <dbReference type="EMBL" id="SPQ21074.1"/>
    </source>
</evidence>
<feature type="compositionally biased region" description="Polar residues" evidence="1">
    <location>
        <begin position="321"/>
        <end position="340"/>
    </location>
</feature>
<feature type="compositionally biased region" description="Acidic residues" evidence="1">
    <location>
        <begin position="643"/>
        <end position="663"/>
    </location>
</feature>
<feature type="compositionally biased region" description="Low complexity" evidence="1">
    <location>
        <begin position="1270"/>
        <end position="1280"/>
    </location>
</feature>
<feature type="compositionally biased region" description="Basic and acidic residues" evidence="1">
    <location>
        <begin position="928"/>
        <end position="941"/>
    </location>
</feature>
<feature type="domain" description="Telomeric single stranded DNA binding POT1/Cdc13" evidence="2">
    <location>
        <begin position="1443"/>
        <end position="1586"/>
    </location>
</feature>
<feature type="compositionally biased region" description="Polar residues" evidence="1">
    <location>
        <begin position="516"/>
        <end position="528"/>
    </location>
</feature>
<dbReference type="EMBL" id="OUUZ01000008">
    <property type="protein sequence ID" value="SPQ21074.1"/>
    <property type="molecule type" value="Genomic_DNA"/>
</dbReference>
<gene>
    <name evidence="3" type="ORF">TT172_LOCUS3493</name>
</gene>
<accession>A0A3S4F0H9</accession>
<proteinExistence type="predicted"/>
<feature type="compositionally biased region" description="Basic and acidic residues" evidence="1">
    <location>
        <begin position="775"/>
        <end position="800"/>
    </location>
</feature>
<feature type="region of interest" description="Disordered" evidence="1">
    <location>
        <begin position="436"/>
        <end position="989"/>
    </location>
</feature>
<dbReference type="SUPFAM" id="SSF50249">
    <property type="entry name" value="Nucleic acid-binding proteins"/>
    <property type="match status" value="1"/>
</dbReference>
<feature type="compositionally biased region" description="Polar residues" evidence="1">
    <location>
        <begin position="1364"/>
        <end position="1374"/>
    </location>
</feature>
<dbReference type="Proteomes" id="UP000289323">
    <property type="component" value="Unassembled WGS sequence"/>
</dbReference>
<feature type="compositionally biased region" description="Acidic residues" evidence="1">
    <location>
        <begin position="977"/>
        <end position="989"/>
    </location>
</feature>
<dbReference type="InterPro" id="IPR011564">
    <property type="entry name" value="Telomer_end-bd_POT1/Cdc13"/>
</dbReference>